<dbReference type="PATRIC" id="fig|1263870.3.peg.5776"/>
<evidence type="ECO:0000313" key="3">
    <source>
        <dbReference type="Proteomes" id="UP000011885"/>
    </source>
</evidence>
<accession>M5TVB7</accession>
<proteinExistence type="predicted"/>
<keyword evidence="3" id="KW-1185">Reference proteome</keyword>
<organism evidence="2 3">
    <name type="scientific">Rhodopirellula sallentina SM41</name>
    <dbReference type="NCBI Taxonomy" id="1263870"/>
    <lineage>
        <taxon>Bacteria</taxon>
        <taxon>Pseudomonadati</taxon>
        <taxon>Planctomycetota</taxon>
        <taxon>Planctomycetia</taxon>
        <taxon>Pirellulales</taxon>
        <taxon>Pirellulaceae</taxon>
        <taxon>Rhodopirellula</taxon>
    </lineage>
</organism>
<evidence type="ECO:0000256" key="1">
    <source>
        <dbReference type="SAM" id="MobiDB-lite"/>
    </source>
</evidence>
<name>M5TVB7_9BACT</name>
<dbReference type="AlphaFoldDB" id="M5TVB7"/>
<reference evidence="2 3" key="1">
    <citation type="journal article" date="2013" name="Mar. Genomics">
        <title>Expression of sulfatases in Rhodopirellula baltica and the diversity of sulfatases in the genus Rhodopirellula.</title>
        <authorList>
            <person name="Wegner C.E."/>
            <person name="Richter-Heitmann T."/>
            <person name="Klindworth A."/>
            <person name="Klockow C."/>
            <person name="Richter M."/>
            <person name="Achstetter T."/>
            <person name="Glockner F.O."/>
            <person name="Harder J."/>
        </authorList>
    </citation>
    <scope>NUCLEOTIDE SEQUENCE [LARGE SCALE GENOMIC DNA]</scope>
    <source>
        <strain evidence="2 3">SM41</strain>
    </source>
</reference>
<comment type="caution">
    <text evidence="2">The sequence shown here is derived from an EMBL/GenBank/DDBJ whole genome shotgun (WGS) entry which is preliminary data.</text>
</comment>
<feature type="region of interest" description="Disordered" evidence="1">
    <location>
        <begin position="27"/>
        <end position="48"/>
    </location>
</feature>
<gene>
    <name evidence="2" type="ORF">RSSM_05448</name>
</gene>
<dbReference type="EMBL" id="ANOH01000381">
    <property type="protein sequence ID" value="EMI53115.1"/>
    <property type="molecule type" value="Genomic_DNA"/>
</dbReference>
<dbReference type="Proteomes" id="UP000011885">
    <property type="component" value="Unassembled WGS sequence"/>
</dbReference>
<sequence length="48" mass="5291">MSSLPRTASAVKFTNIKYDIERACGAVSASETTQWDQSPVETRQSTKL</sequence>
<evidence type="ECO:0000313" key="2">
    <source>
        <dbReference type="EMBL" id="EMI53115.1"/>
    </source>
</evidence>
<protein>
    <submittedName>
        <fullName evidence="2">Uncharacterized protein</fullName>
    </submittedName>
</protein>
<feature type="compositionally biased region" description="Polar residues" evidence="1">
    <location>
        <begin position="29"/>
        <end position="48"/>
    </location>
</feature>